<gene>
    <name evidence="2" type="ORF">DPMN_008916</name>
</gene>
<dbReference type="InterPro" id="IPR008922">
    <property type="entry name" value="Di-copper_centre_dom_sf"/>
</dbReference>
<dbReference type="InterPro" id="IPR002227">
    <property type="entry name" value="Tyrosinase_Cu-bd"/>
</dbReference>
<dbReference type="GO" id="GO:0016491">
    <property type="term" value="F:oxidoreductase activity"/>
    <property type="evidence" value="ECO:0007669"/>
    <property type="project" value="InterPro"/>
</dbReference>
<dbReference type="Gene3D" id="1.10.1280.10">
    <property type="entry name" value="Di-copper center containing domain from catechol oxidase"/>
    <property type="match status" value="1"/>
</dbReference>
<reference evidence="2" key="1">
    <citation type="journal article" date="2019" name="bioRxiv">
        <title>The Genome of the Zebra Mussel, Dreissena polymorpha: A Resource for Invasive Species Research.</title>
        <authorList>
            <person name="McCartney M.A."/>
            <person name="Auch B."/>
            <person name="Kono T."/>
            <person name="Mallez S."/>
            <person name="Zhang Y."/>
            <person name="Obille A."/>
            <person name="Becker A."/>
            <person name="Abrahante J.E."/>
            <person name="Garbe J."/>
            <person name="Badalamenti J.P."/>
            <person name="Herman A."/>
            <person name="Mangelson H."/>
            <person name="Liachko I."/>
            <person name="Sullivan S."/>
            <person name="Sone E.D."/>
            <person name="Koren S."/>
            <person name="Silverstein K.A.T."/>
            <person name="Beckman K.B."/>
            <person name="Gohl D.M."/>
        </authorList>
    </citation>
    <scope>NUCLEOTIDE SEQUENCE</scope>
    <source>
        <strain evidence="2">Duluth1</strain>
        <tissue evidence="2">Whole animal</tissue>
    </source>
</reference>
<feature type="domain" description="Tyrosinase copper-binding" evidence="1">
    <location>
        <begin position="10"/>
        <end position="21"/>
    </location>
</feature>
<keyword evidence="3" id="KW-1185">Reference proteome</keyword>
<accession>A0A9D4MX37</accession>
<evidence type="ECO:0000313" key="2">
    <source>
        <dbReference type="EMBL" id="KAH3884930.1"/>
    </source>
</evidence>
<dbReference type="PROSITE" id="PS00210">
    <property type="entry name" value="HEMOCYANIN_2"/>
    <property type="match status" value="1"/>
</dbReference>
<comment type="caution">
    <text evidence="2">The sequence shown here is derived from an EMBL/GenBank/DDBJ whole genome shotgun (WGS) entry which is preliminary data.</text>
</comment>
<dbReference type="EMBL" id="JAIWYP010000001">
    <property type="protein sequence ID" value="KAH3884930.1"/>
    <property type="molecule type" value="Genomic_DNA"/>
</dbReference>
<sequence>MNNLSTAARDPLFFSHHAFVDQIWERLCLKQMDADISTAIDYPWDPNDPMFPESHKPILTARFTTVGSPFDSFCNIDCFSDVFFFEIAKYEQKPSCSSGCADSLQHYHRPIRFKNYCGGYSSRYQRCYNYISHSCWE</sequence>
<evidence type="ECO:0000313" key="3">
    <source>
        <dbReference type="Proteomes" id="UP000828390"/>
    </source>
</evidence>
<reference evidence="2" key="2">
    <citation type="submission" date="2020-11" db="EMBL/GenBank/DDBJ databases">
        <authorList>
            <person name="McCartney M.A."/>
            <person name="Auch B."/>
            <person name="Kono T."/>
            <person name="Mallez S."/>
            <person name="Becker A."/>
            <person name="Gohl D.M."/>
            <person name="Silverstein K.A.T."/>
            <person name="Koren S."/>
            <person name="Bechman K.B."/>
            <person name="Herman A."/>
            <person name="Abrahante J.E."/>
            <person name="Garbe J."/>
        </authorList>
    </citation>
    <scope>NUCLEOTIDE SEQUENCE</scope>
    <source>
        <strain evidence="2">Duluth1</strain>
        <tissue evidence="2">Whole animal</tissue>
    </source>
</reference>
<dbReference type="Pfam" id="PF00264">
    <property type="entry name" value="Tyrosinase"/>
    <property type="match status" value="1"/>
</dbReference>
<organism evidence="2 3">
    <name type="scientific">Dreissena polymorpha</name>
    <name type="common">Zebra mussel</name>
    <name type="synonym">Mytilus polymorpha</name>
    <dbReference type="NCBI Taxonomy" id="45954"/>
    <lineage>
        <taxon>Eukaryota</taxon>
        <taxon>Metazoa</taxon>
        <taxon>Spiralia</taxon>
        <taxon>Lophotrochozoa</taxon>
        <taxon>Mollusca</taxon>
        <taxon>Bivalvia</taxon>
        <taxon>Autobranchia</taxon>
        <taxon>Heteroconchia</taxon>
        <taxon>Euheterodonta</taxon>
        <taxon>Imparidentia</taxon>
        <taxon>Neoheterodontei</taxon>
        <taxon>Myida</taxon>
        <taxon>Dreissenoidea</taxon>
        <taxon>Dreissenidae</taxon>
        <taxon>Dreissena</taxon>
    </lineage>
</organism>
<evidence type="ECO:0000259" key="1">
    <source>
        <dbReference type="PROSITE" id="PS00498"/>
    </source>
</evidence>
<dbReference type="PROSITE" id="PS00498">
    <property type="entry name" value="TYROSINASE_2"/>
    <property type="match status" value="1"/>
</dbReference>
<name>A0A9D4MX37_DREPO</name>
<dbReference type="SUPFAM" id="SSF48056">
    <property type="entry name" value="Di-copper centre-containing domain"/>
    <property type="match status" value="1"/>
</dbReference>
<proteinExistence type="predicted"/>
<dbReference type="AlphaFoldDB" id="A0A9D4MX37"/>
<dbReference type="InterPro" id="IPR013788">
    <property type="entry name" value="Hemocyanin/hexamerin"/>
</dbReference>
<dbReference type="Proteomes" id="UP000828390">
    <property type="component" value="Unassembled WGS sequence"/>
</dbReference>
<protein>
    <recommendedName>
        <fullName evidence="1">Tyrosinase copper-binding domain-containing protein</fullName>
    </recommendedName>
</protein>